<gene>
    <name evidence="3" type="ORF">Poli38472_001930</name>
</gene>
<dbReference type="GO" id="GO:0003723">
    <property type="term" value="F:RNA binding"/>
    <property type="evidence" value="ECO:0007669"/>
    <property type="project" value="TreeGrafter"/>
</dbReference>
<keyword evidence="1" id="KW-0677">Repeat</keyword>
<reference evidence="3" key="1">
    <citation type="submission" date="2019-03" db="EMBL/GenBank/DDBJ databases">
        <title>Long read genome sequence of the mycoparasitic Pythium oligandrum ATCC 38472 isolated from sugarbeet rhizosphere.</title>
        <authorList>
            <person name="Gaulin E."/>
        </authorList>
    </citation>
    <scope>NUCLEOTIDE SEQUENCE</scope>
    <source>
        <strain evidence="3">ATCC 38472_TT</strain>
    </source>
</reference>
<evidence type="ECO:0000313" key="4">
    <source>
        <dbReference type="Proteomes" id="UP000794436"/>
    </source>
</evidence>
<dbReference type="SUPFAM" id="SSF48403">
    <property type="entry name" value="Ankyrin repeat"/>
    <property type="match status" value="1"/>
</dbReference>
<dbReference type="InterPro" id="IPR036770">
    <property type="entry name" value="Ankyrin_rpt-contain_sf"/>
</dbReference>
<dbReference type="GO" id="GO:0006396">
    <property type="term" value="P:RNA processing"/>
    <property type="evidence" value="ECO:0007669"/>
    <property type="project" value="TreeGrafter"/>
</dbReference>
<dbReference type="PANTHER" id="PTHR24141">
    <property type="entry name" value="2-5A-DEPENDENT RIBONUCLEASE"/>
    <property type="match status" value="1"/>
</dbReference>
<dbReference type="OrthoDB" id="539213at2759"/>
<keyword evidence="2" id="KW-0040">ANK repeat</keyword>
<dbReference type="InterPro" id="IPR002110">
    <property type="entry name" value="Ankyrin_rpt"/>
</dbReference>
<dbReference type="PANTHER" id="PTHR24141:SF1">
    <property type="entry name" value="2-5A-DEPENDENT RIBONUCLEASE"/>
    <property type="match status" value="1"/>
</dbReference>
<sequence>MWIYPSPSWADEKVRMEQTVFGAFDPSVYAWHCALSGNGNDPSCLALLEFGYIQLVQRNYASTTLVEFKYDLDEYYGKTAAIPDGASVLLISDKLDFQTPPSWAVDQYEQMYSLRTALLTYGAGRAPTALHQAAMRNHEVAELLLQSGVNPNTTNSWMVTALMFGLREERHLEFVKLLIDYGIDLNITDYNRKTALWYASTLVSGPELVRLLMKHGANPMCPESDETAFLASAECGHLEIVEMLMEYVEDSAISPRDFSLLLCRSCRSQRKEHAPIILQLLRRGKAVIPTNYPEILEAAVSGGHYAVVQYIFELDTDTAVPTEVFSRALLHAKS</sequence>
<protein>
    <recommendedName>
        <fullName evidence="5">Ankyrin repeat protein</fullName>
    </recommendedName>
</protein>
<accession>A0A8K1CUI0</accession>
<dbReference type="SMART" id="SM00248">
    <property type="entry name" value="ANK"/>
    <property type="match status" value="5"/>
</dbReference>
<dbReference type="GO" id="GO:0004540">
    <property type="term" value="F:RNA nuclease activity"/>
    <property type="evidence" value="ECO:0007669"/>
    <property type="project" value="TreeGrafter"/>
</dbReference>
<evidence type="ECO:0000256" key="2">
    <source>
        <dbReference type="ARBA" id="ARBA00023043"/>
    </source>
</evidence>
<dbReference type="Proteomes" id="UP000794436">
    <property type="component" value="Unassembled WGS sequence"/>
</dbReference>
<dbReference type="EMBL" id="SPLM01000001">
    <property type="protein sequence ID" value="TMW69774.1"/>
    <property type="molecule type" value="Genomic_DNA"/>
</dbReference>
<evidence type="ECO:0008006" key="5">
    <source>
        <dbReference type="Google" id="ProtNLM"/>
    </source>
</evidence>
<proteinExistence type="predicted"/>
<dbReference type="AlphaFoldDB" id="A0A8K1CUI0"/>
<dbReference type="Gene3D" id="1.25.40.20">
    <property type="entry name" value="Ankyrin repeat-containing domain"/>
    <property type="match status" value="1"/>
</dbReference>
<evidence type="ECO:0000313" key="3">
    <source>
        <dbReference type="EMBL" id="TMW69774.1"/>
    </source>
</evidence>
<name>A0A8K1CUI0_PYTOL</name>
<comment type="caution">
    <text evidence="3">The sequence shown here is derived from an EMBL/GenBank/DDBJ whole genome shotgun (WGS) entry which is preliminary data.</text>
</comment>
<keyword evidence="4" id="KW-1185">Reference proteome</keyword>
<evidence type="ECO:0000256" key="1">
    <source>
        <dbReference type="ARBA" id="ARBA00022737"/>
    </source>
</evidence>
<dbReference type="Pfam" id="PF12796">
    <property type="entry name" value="Ank_2"/>
    <property type="match status" value="1"/>
</dbReference>
<organism evidence="3 4">
    <name type="scientific">Pythium oligandrum</name>
    <name type="common">Mycoparasitic fungus</name>
    <dbReference type="NCBI Taxonomy" id="41045"/>
    <lineage>
        <taxon>Eukaryota</taxon>
        <taxon>Sar</taxon>
        <taxon>Stramenopiles</taxon>
        <taxon>Oomycota</taxon>
        <taxon>Peronosporomycetes</taxon>
        <taxon>Pythiales</taxon>
        <taxon>Pythiaceae</taxon>
        <taxon>Pythium</taxon>
    </lineage>
</organism>